<evidence type="ECO:0000256" key="1">
    <source>
        <dbReference type="ARBA" id="ARBA00007074"/>
    </source>
</evidence>
<dbReference type="GO" id="GO:0008234">
    <property type="term" value="F:cysteine-type peptidase activity"/>
    <property type="evidence" value="ECO:0007669"/>
    <property type="project" value="UniProtKB-KW"/>
</dbReference>
<evidence type="ECO:0000256" key="2">
    <source>
        <dbReference type="ARBA" id="ARBA00022670"/>
    </source>
</evidence>
<dbReference type="Proteomes" id="UP000192491">
    <property type="component" value="Unassembled WGS sequence"/>
</dbReference>
<dbReference type="GO" id="GO:0006508">
    <property type="term" value="P:proteolysis"/>
    <property type="evidence" value="ECO:0007669"/>
    <property type="project" value="UniProtKB-KW"/>
</dbReference>
<keyword evidence="3" id="KW-0378">Hydrolase</keyword>
<protein>
    <recommendedName>
        <fullName evidence="6">NlpC/P60 domain-containing protein</fullName>
    </recommendedName>
</protein>
<comment type="caution">
    <text evidence="7">The sequence shown here is derived from an EMBL/GenBank/DDBJ whole genome shotgun (WGS) entry which is preliminary data.</text>
</comment>
<accession>A0A1Y1QCF3</accession>
<dbReference type="InterPro" id="IPR000064">
    <property type="entry name" value="NLP_P60_dom"/>
</dbReference>
<dbReference type="InterPro" id="IPR051202">
    <property type="entry name" value="Peptidase_C40"/>
</dbReference>
<dbReference type="AlphaFoldDB" id="A0A1Y1QCF3"/>
<feature type="region of interest" description="Disordered" evidence="5">
    <location>
        <begin position="30"/>
        <end position="56"/>
    </location>
</feature>
<comment type="similarity">
    <text evidence="1">Belongs to the peptidase C40 family.</text>
</comment>
<evidence type="ECO:0000256" key="3">
    <source>
        <dbReference type="ARBA" id="ARBA00022801"/>
    </source>
</evidence>
<dbReference type="SUPFAM" id="SSF54001">
    <property type="entry name" value="Cysteine proteinases"/>
    <property type="match status" value="1"/>
</dbReference>
<evidence type="ECO:0000256" key="5">
    <source>
        <dbReference type="SAM" id="MobiDB-lite"/>
    </source>
</evidence>
<keyword evidence="2" id="KW-0645">Protease</keyword>
<name>A0A1Y1QCF3_9GAMM</name>
<dbReference type="EMBL" id="MTEJ01000479">
    <property type="protein sequence ID" value="OQX02522.1"/>
    <property type="molecule type" value="Genomic_DNA"/>
</dbReference>
<reference evidence="7 8" key="1">
    <citation type="submission" date="2017-01" db="EMBL/GenBank/DDBJ databases">
        <title>Novel large sulfur bacteria in the metagenomes of groundwater-fed chemosynthetic microbial mats in the Lake Huron basin.</title>
        <authorList>
            <person name="Sharrar A.M."/>
            <person name="Flood B.E."/>
            <person name="Bailey J.V."/>
            <person name="Jones D.S."/>
            <person name="Biddanda B."/>
            <person name="Ruberg S.A."/>
            <person name="Marcus D.N."/>
            <person name="Dick G.J."/>
        </authorList>
    </citation>
    <scope>NUCLEOTIDE SEQUENCE [LARGE SCALE GENOMIC DNA]</scope>
    <source>
        <strain evidence="7">A8</strain>
    </source>
</reference>
<proteinExistence type="inferred from homology"/>
<evidence type="ECO:0000259" key="6">
    <source>
        <dbReference type="Pfam" id="PF00877"/>
    </source>
</evidence>
<organism evidence="7 8">
    <name type="scientific">Thiothrix lacustris</name>
    <dbReference type="NCBI Taxonomy" id="525917"/>
    <lineage>
        <taxon>Bacteria</taxon>
        <taxon>Pseudomonadati</taxon>
        <taxon>Pseudomonadota</taxon>
        <taxon>Gammaproteobacteria</taxon>
        <taxon>Thiotrichales</taxon>
        <taxon>Thiotrichaceae</taxon>
        <taxon>Thiothrix</taxon>
    </lineage>
</organism>
<dbReference type="Gene3D" id="3.90.1720.10">
    <property type="entry name" value="endopeptidase domain like (from Nostoc punctiforme)"/>
    <property type="match status" value="1"/>
</dbReference>
<gene>
    <name evidence="7" type="ORF">BWK73_42490</name>
</gene>
<keyword evidence="4" id="KW-0788">Thiol protease</keyword>
<dbReference type="PANTHER" id="PTHR47053:SF1">
    <property type="entry name" value="MUREIN DD-ENDOPEPTIDASE MEPH-RELATED"/>
    <property type="match status" value="1"/>
</dbReference>
<dbReference type="PANTHER" id="PTHR47053">
    <property type="entry name" value="MUREIN DD-ENDOPEPTIDASE MEPH-RELATED"/>
    <property type="match status" value="1"/>
</dbReference>
<evidence type="ECO:0000256" key="4">
    <source>
        <dbReference type="ARBA" id="ARBA00022807"/>
    </source>
</evidence>
<evidence type="ECO:0000313" key="7">
    <source>
        <dbReference type="EMBL" id="OQX02522.1"/>
    </source>
</evidence>
<evidence type="ECO:0000313" key="8">
    <source>
        <dbReference type="Proteomes" id="UP000192491"/>
    </source>
</evidence>
<feature type="domain" description="NlpC/P60" evidence="6">
    <location>
        <begin position="71"/>
        <end position="103"/>
    </location>
</feature>
<dbReference type="Pfam" id="PF00877">
    <property type="entry name" value="NLPC_P60"/>
    <property type="match status" value="1"/>
</dbReference>
<sequence length="117" mass="12895">MESYCTRCLSGKLSQGNNYLGEARPYYTSYNPSNASQPSYSQQYQPFSQQAEPADAPARRALLAQAHQALGVRYTYGGESPGTGFDCSGLTQYVYKNAQGTASHRCRTKPSQPHPQF</sequence>
<dbReference type="InterPro" id="IPR038765">
    <property type="entry name" value="Papain-like_cys_pep_sf"/>
</dbReference>